<name>A0A7W7KEP4_PSENT</name>
<dbReference type="EMBL" id="JACHLI010000001">
    <property type="protein sequence ID" value="MBB4861482.1"/>
    <property type="molecule type" value="Genomic_DNA"/>
</dbReference>
<dbReference type="Proteomes" id="UP000566995">
    <property type="component" value="Unassembled WGS sequence"/>
</dbReference>
<gene>
    <name evidence="1" type="ORF">HNP46_000293</name>
</gene>
<dbReference type="AlphaFoldDB" id="A0A7W7KEP4"/>
<proteinExistence type="predicted"/>
<sequence>MITNQTPLADALQQLMINATSALSSIPEAAAAANLRSALERANLVMTQWESDQDAALDLEEHLANLNAEARDSVLYLLQEAIGFGRNADPDDKFVALKAIEFSRMLSRNESVNAMTPDPVDLQKRLREAFRSAIEHGRNHHVAEEFPLQAEARFFFNQMFAGIADTHLAGKGIIRPAPSADTLGLDADFLGLLSKGIFGMMEFGSNSSPSDQQVQNRAANITLKLLRHEVISPAKIAWAGPLRDTLAMAASYGQTRFFSVHCKMQEADGMIPHLLAKVSRNMTFIGP</sequence>
<comment type="caution">
    <text evidence="1">The sequence shown here is derived from an EMBL/GenBank/DDBJ whole genome shotgun (WGS) entry which is preliminary data.</text>
</comment>
<evidence type="ECO:0000313" key="1">
    <source>
        <dbReference type="EMBL" id="MBB4861482.1"/>
    </source>
</evidence>
<organism evidence="1 2">
    <name type="scientific">Pseudomonas nitroreducens</name>
    <dbReference type="NCBI Taxonomy" id="46680"/>
    <lineage>
        <taxon>Bacteria</taxon>
        <taxon>Pseudomonadati</taxon>
        <taxon>Pseudomonadota</taxon>
        <taxon>Gammaproteobacteria</taxon>
        <taxon>Pseudomonadales</taxon>
        <taxon>Pseudomonadaceae</taxon>
        <taxon>Pseudomonas</taxon>
    </lineage>
</organism>
<protein>
    <submittedName>
        <fullName evidence="1">Uncharacterized protein</fullName>
    </submittedName>
</protein>
<dbReference type="RefSeq" id="WP_184585743.1">
    <property type="nucleotide sequence ID" value="NZ_JACHLI010000001.1"/>
</dbReference>
<reference evidence="1 2" key="1">
    <citation type="submission" date="2020-08" db="EMBL/GenBank/DDBJ databases">
        <title>Functional genomics of gut bacteria from endangered species of beetles.</title>
        <authorList>
            <person name="Carlos-Shanley C."/>
        </authorList>
    </citation>
    <scope>NUCLEOTIDE SEQUENCE [LARGE SCALE GENOMIC DNA]</scope>
    <source>
        <strain evidence="1 2">S00179</strain>
    </source>
</reference>
<accession>A0A7W7KEP4</accession>
<evidence type="ECO:0000313" key="2">
    <source>
        <dbReference type="Proteomes" id="UP000566995"/>
    </source>
</evidence>